<keyword evidence="1" id="KW-0805">Transcription regulation</keyword>
<dbReference type="InterPro" id="IPR011711">
    <property type="entry name" value="GntR_C"/>
</dbReference>
<keyword evidence="2" id="KW-0238">DNA-binding</keyword>
<evidence type="ECO:0000313" key="6">
    <source>
        <dbReference type="Proteomes" id="UP001229952"/>
    </source>
</evidence>
<dbReference type="Gene3D" id="1.20.120.530">
    <property type="entry name" value="GntR ligand-binding domain-like"/>
    <property type="match status" value="1"/>
</dbReference>
<dbReference type="Proteomes" id="UP001229952">
    <property type="component" value="Chromosome"/>
</dbReference>
<accession>A0ABY9IE16</accession>
<sequence>MTDGVEPFRSHLRAFRLSSVRAAEDPTPAEHERVVRRVPRRKADRAAEAMTEHLTLSLILRRQLAGETEG</sequence>
<dbReference type="EMBL" id="CP120992">
    <property type="protein sequence ID" value="WLQ45168.1"/>
    <property type="molecule type" value="Genomic_DNA"/>
</dbReference>
<dbReference type="InterPro" id="IPR008920">
    <property type="entry name" value="TF_FadR/GntR_C"/>
</dbReference>
<keyword evidence="3" id="KW-0804">Transcription</keyword>
<evidence type="ECO:0000313" key="5">
    <source>
        <dbReference type="EMBL" id="WLQ45168.1"/>
    </source>
</evidence>
<keyword evidence="6" id="KW-1185">Reference proteome</keyword>
<feature type="domain" description="GntR C-terminal" evidence="4">
    <location>
        <begin position="5"/>
        <end position="55"/>
    </location>
</feature>
<evidence type="ECO:0000256" key="2">
    <source>
        <dbReference type="ARBA" id="ARBA00023125"/>
    </source>
</evidence>
<protein>
    <submittedName>
        <fullName evidence="5">FCD domain-containing protein</fullName>
    </submittedName>
</protein>
<dbReference type="RefSeq" id="WP_260147243.1">
    <property type="nucleotide sequence ID" value="NZ_CP120992.1"/>
</dbReference>
<organism evidence="5 6">
    <name type="scientific">Streptomyces laculatispora</name>
    <dbReference type="NCBI Taxonomy" id="887464"/>
    <lineage>
        <taxon>Bacteria</taxon>
        <taxon>Bacillati</taxon>
        <taxon>Actinomycetota</taxon>
        <taxon>Actinomycetes</taxon>
        <taxon>Kitasatosporales</taxon>
        <taxon>Streptomycetaceae</taxon>
        <taxon>Streptomyces</taxon>
    </lineage>
</organism>
<evidence type="ECO:0000256" key="1">
    <source>
        <dbReference type="ARBA" id="ARBA00023015"/>
    </source>
</evidence>
<evidence type="ECO:0000256" key="3">
    <source>
        <dbReference type="ARBA" id="ARBA00023163"/>
    </source>
</evidence>
<proteinExistence type="predicted"/>
<gene>
    <name evidence="5" type="ORF">P8A22_02465</name>
</gene>
<name>A0ABY9IE16_9ACTN</name>
<reference evidence="5 6" key="1">
    <citation type="submission" date="2023-03" db="EMBL/GenBank/DDBJ databases">
        <title>Isolation and description of six Streptomyces strains from soil environments, able to metabolize different microbial glucans.</title>
        <authorList>
            <person name="Widen T."/>
            <person name="Larsbrink J."/>
        </authorList>
    </citation>
    <scope>NUCLEOTIDE SEQUENCE [LARGE SCALE GENOMIC DNA]</scope>
    <source>
        <strain evidence="5 6">Mut2</strain>
    </source>
</reference>
<evidence type="ECO:0000259" key="4">
    <source>
        <dbReference type="Pfam" id="PF07729"/>
    </source>
</evidence>
<dbReference type="SUPFAM" id="SSF48008">
    <property type="entry name" value="GntR ligand-binding domain-like"/>
    <property type="match status" value="1"/>
</dbReference>
<dbReference type="Pfam" id="PF07729">
    <property type="entry name" value="FCD"/>
    <property type="match status" value="1"/>
</dbReference>